<feature type="region of interest" description="Disordered" evidence="1">
    <location>
        <begin position="31"/>
        <end position="63"/>
    </location>
</feature>
<dbReference type="Gene3D" id="2.60.120.200">
    <property type="match status" value="1"/>
</dbReference>
<evidence type="ECO:0000256" key="2">
    <source>
        <dbReference type="SAM" id="SignalP"/>
    </source>
</evidence>
<dbReference type="GO" id="GO:0004553">
    <property type="term" value="F:hydrolase activity, hydrolyzing O-glycosyl compounds"/>
    <property type="evidence" value="ECO:0007669"/>
    <property type="project" value="InterPro"/>
</dbReference>
<dbReference type="SUPFAM" id="SSF49899">
    <property type="entry name" value="Concanavalin A-like lectins/glucanases"/>
    <property type="match status" value="1"/>
</dbReference>
<gene>
    <name evidence="4" type="ORF">A4H34_07675</name>
</gene>
<dbReference type="InterPro" id="IPR050546">
    <property type="entry name" value="Glycosyl_Hydrlase_16"/>
</dbReference>
<protein>
    <recommendedName>
        <fullName evidence="3">GH16 domain-containing protein</fullName>
    </recommendedName>
</protein>
<feature type="chain" id="PRO_5039553353" description="GH16 domain-containing protein" evidence="2">
    <location>
        <begin position="24"/>
        <end position="326"/>
    </location>
</feature>
<feature type="signal peptide" evidence="2">
    <location>
        <begin position="1"/>
        <end position="23"/>
    </location>
</feature>
<dbReference type="PROSITE" id="PS51762">
    <property type="entry name" value="GH16_2"/>
    <property type="match status" value="1"/>
</dbReference>
<organism evidence="4 5">
    <name type="scientific">Peptidiphaga gingivicola</name>
    <dbReference type="NCBI Taxonomy" id="2741497"/>
    <lineage>
        <taxon>Bacteria</taxon>
        <taxon>Bacillati</taxon>
        <taxon>Actinomycetota</taxon>
        <taxon>Actinomycetes</taxon>
        <taxon>Actinomycetales</taxon>
        <taxon>Actinomycetaceae</taxon>
        <taxon>Peptidiphaga</taxon>
    </lineage>
</organism>
<evidence type="ECO:0000259" key="3">
    <source>
        <dbReference type="PROSITE" id="PS51762"/>
    </source>
</evidence>
<dbReference type="PANTHER" id="PTHR10963">
    <property type="entry name" value="GLYCOSYL HYDROLASE-RELATED"/>
    <property type="match status" value="1"/>
</dbReference>
<evidence type="ECO:0000256" key="1">
    <source>
        <dbReference type="SAM" id="MobiDB-lite"/>
    </source>
</evidence>
<reference evidence="4 5" key="1">
    <citation type="submission" date="2016-04" db="EMBL/GenBank/DDBJ databases">
        <title>Peptidophaga gingivicola gen. nov., sp. nov., isolated from human subgingival plaque.</title>
        <authorList>
            <person name="Beall C.J."/>
            <person name="Mokrzan E.M."/>
            <person name="Griffen A.L."/>
            <person name="Leys E.J."/>
        </authorList>
    </citation>
    <scope>NUCLEOTIDE SEQUENCE [LARGE SCALE GENOMIC DNA]</scope>
    <source>
        <strain evidence="4 5">BA112</strain>
    </source>
</reference>
<proteinExistence type="predicted"/>
<accession>A0A179B5J8</accession>
<dbReference type="CDD" id="cd08023">
    <property type="entry name" value="GH16_laminarinase_like"/>
    <property type="match status" value="1"/>
</dbReference>
<dbReference type="OrthoDB" id="9809583at2"/>
<dbReference type="InterPro" id="IPR013320">
    <property type="entry name" value="ConA-like_dom_sf"/>
</dbReference>
<comment type="caution">
    <text evidence="4">The sequence shown here is derived from an EMBL/GenBank/DDBJ whole genome shotgun (WGS) entry which is preliminary data.</text>
</comment>
<evidence type="ECO:0000313" key="4">
    <source>
        <dbReference type="EMBL" id="OAP86972.1"/>
    </source>
</evidence>
<dbReference type="GO" id="GO:0005975">
    <property type="term" value="P:carbohydrate metabolic process"/>
    <property type="evidence" value="ECO:0007669"/>
    <property type="project" value="InterPro"/>
</dbReference>
<dbReference type="InterPro" id="IPR000757">
    <property type="entry name" value="Beta-glucanase-like"/>
</dbReference>
<dbReference type="RefSeq" id="WP_064231584.1">
    <property type="nucleotide sequence ID" value="NZ_LVZK01000001.1"/>
</dbReference>
<keyword evidence="2" id="KW-0732">Signal</keyword>
<dbReference type="EMBL" id="LVZK01000001">
    <property type="protein sequence ID" value="OAP86972.1"/>
    <property type="molecule type" value="Genomic_DNA"/>
</dbReference>
<dbReference type="Proteomes" id="UP000078368">
    <property type="component" value="Unassembled WGS sequence"/>
</dbReference>
<feature type="domain" description="GH16" evidence="3">
    <location>
        <begin position="75"/>
        <end position="326"/>
    </location>
</feature>
<dbReference type="PANTHER" id="PTHR10963:SF60">
    <property type="entry name" value="GRAM-NEGATIVE BACTERIA-BINDING PROTEIN 1-RELATED"/>
    <property type="match status" value="1"/>
</dbReference>
<sequence length="326" mass="36081">MSIRRRASRAVCAMLAAAGTVLAPDVASAAGNGRYTSTSPVEAAKGHSPVKPNAAGAERGGSDRLQGWGKPAFNDDFDDASLPKWNVRDNWRLNQDKAVTSKQNVEVSDGRLTIRTKRLAKADVRDASRRYSSGYLDTVGKFSQKYGRFEVRAKLPTVKNNSRGVWPAFWLRPDGGQGNEGEIDVFEAYGTPDQGNADVDPYGRSEATVHVYQPSRHGGLQAPEGRKKKNAWTPQSINLNDGKFHTWAAEWTPGRIAFFIDGRKYHEVTKKTWGSATWDKFFTTGKFNIRLNVQVGSSYWGLPEPGKTADSTEFVVDYVRAWAYRG</sequence>
<name>A0A179B5J8_9ACTO</name>
<dbReference type="STRING" id="1823756.A4H34_07675"/>
<dbReference type="Pfam" id="PF00722">
    <property type="entry name" value="Glyco_hydro_16"/>
    <property type="match status" value="1"/>
</dbReference>
<evidence type="ECO:0000313" key="5">
    <source>
        <dbReference type="Proteomes" id="UP000078368"/>
    </source>
</evidence>
<dbReference type="AlphaFoldDB" id="A0A179B5J8"/>
<keyword evidence="5" id="KW-1185">Reference proteome</keyword>